<dbReference type="PIRSF" id="PIRSF000538">
    <property type="entry name" value="GlpK"/>
    <property type="match status" value="1"/>
</dbReference>
<evidence type="ECO:0000313" key="7">
    <source>
        <dbReference type="EMBL" id="RXK61582.1"/>
    </source>
</evidence>
<dbReference type="InterPro" id="IPR050406">
    <property type="entry name" value="FGGY_Carb_Kinase"/>
</dbReference>
<dbReference type="PROSITE" id="PS00933">
    <property type="entry name" value="FGGY_KINASES_1"/>
    <property type="match status" value="1"/>
</dbReference>
<evidence type="ECO:0000256" key="3">
    <source>
        <dbReference type="ARBA" id="ARBA00022777"/>
    </source>
</evidence>
<evidence type="ECO:0000256" key="2">
    <source>
        <dbReference type="ARBA" id="ARBA00022679"/>
    </source>
</evidence>
<dbReference type="InterPro" id="IPR018484">
    <property type="entry name" value="FGGY_N"/>
</dbReference>
<keyword evidence="2 4" id="KW-0808">Transferase</keyword>
<dbReference type="EMBL" id="SDHW01000001">
    <property type="protein sequence ID" value="RXK61582.1"/>
    <property type="molecule type" value="Genomic_DNA"/>
</dbReference>
<dbReference type="PROSITE" id="PS00445">
    <property type="entry name" value="FGGY_KINASES_2"/>
    <property type="match status" value="1"/>
</dbReference>
<dbReference type="GO" id="GO:0005975">
    <property type="term" value="P:carbohydrate metabolic process"/>
    <property type="evidence" value="ECO:0007669"/>
    <property type="project" value="InterPro"/>
</dbReference>
<organism evidence="7 8">
    <name type="scientific">Lacibacter luteus</name>
    <dbReference type="NCBI Taxonomy" id="2508719"/>
    <lineage>
        <taxon>Bacteria</taxon>
        <taxon>Pseudomonadati</taxon>
        <taxon>Bacteroidota</taxon>
        <taxon>Chitinophagia</taxon>
        <taxon>Chitinophagales</taxon>
        <taxon>Chitinophagaceae</taxon>
        <taxon>Lacibacter</taxon>
    </lineage>
</organism>
<dbReference type="PANTHER" id="PTHR43095:SF2">
    <property type="entry name" value="GLUCONOKINASE"/>
    <property type="match status" value="1"/>
</dbReference>
<evidence type="ECO:0000259" key="5">
    <source>
        <dbReference type="Pfam" id="PF00370"/>
    </source>
</evidence>
<dbReference type="RefSeq" id="WP_129128955.1">
    <property type="nucleotide sequence ID" value="NZ_SDHW01000001.1"/>
</dbReference>
<dbReference type="CDD" id="cd07770">
    <property type="entry name" value="ASKHA_NBD_FGGY_GntK"/>
    <property type="match status" value="1"/>
</dbReference>
<dbReference type="Proteomes" id="UP000290204">
    <property type="component" value="Unassembled WGS sequence"/>
</dbReference>
<dbReference type="InterPro" id="IPR043129">
    <property type="entry name" value="ATPase_NBD"/>
</dbReference>
<evidence type="ECO:0000313" key="8">
    <source>
        <dbReference type="Proteomes" id="UP000290204"/>
    </source>
</evidence>
<dbReference type="PANTHER" id="PTHR43095">
    <property type="entry name" value="SUGAR KINASE"/>
    <property type="match status" value="1"/>
</dbReference>
<proteinExistence type="inferred from homology"/>
<protein>
    <submittedName>
        <fullName evidence="7">Gluconokinase</fullName>
    </submittedName>
</protein>
<dbReference type="GO" id="GO:0016773">
    <property type="term" value="F:phosphotransferase activity, alcohol group as acceptor"/>
    <property type="evidence" value="ECO:0007669"/>
    <property type="project" value="InterPro"/>
</dbReference>
<dbReference type="AlphaFoldDB" id="A0A4V1M7U6"/>
<reference evidence="7 8" key="1">
    <citation type="submission" date="2019-01" db="EMBL/GenBank/DDBJ databases">
        <title>Lacibacter sp. strain TTM-7.</title>
        <authorList>
            <person name="Chen W.-M."/>
        </authorList>
    </citation>
    <scope>NUCLEOTIDE SEQUENCE [LARGE SCALE GENOMIC DNA]</scope>
    <source>
        <strain evidence="7 8">TTM-7</strain>
    </source>
</reference>
<sequence>MECIITIELGTNAVRVYAFDLNGNIIGSLKGYCPTFHSEPDYSEQDADQIFITMLYVLKNLLNDVLHPKKIKVRCICFSSSMHSVLAVDKRGNPMGHAIIWADNRANKEAAELKSSSLGKSIYNATGTPLHPMSPLTKIAWIKNQENEKFKQVSKFLSLKAYILQQLTGEYVIDYSIASATGLLNIHKIKWEAESLKFAGITAAMLPELVPVDTKVGKLNKAYQASLGLSADTIILAGSSDGCMAVLGDGVTGEGVATITVEDSGAVRVVSDKVMQDDKQRFFNYLLTENKYVSGGPTNNGGVIFEWFTRQFGDFKNPFDIEHTMLELINEASKVPAGSDGLLFLPYLLGERAPIWNANARGVYFGLNIKHEKSHFVRATIEGILYELYSIGKTLEEHRTINSLSINGSFGTLPFFTQMVADIYNKPVRLRQQYHSVSYGAYLLSATEMGIYKSLDEAAKSVVLPDLATPDKQNNKTYLKYFKIFERLSTKLASEFADIAALQHE</sequence>
<evidence type="ECO:0000259" key="6">
    <source>
        <dbReference type="Pfam" id="PF02782"/>
    </source>
</evidence>
<comment type="similarity">
    <text evidence="1 4">Belongs to the FGGY kinase family.</text>
</comment>
<keyword evidence="3 4" id="KW-0418">Kinase</keyword>
<keyword evidence="8" id="KW-1185">Reference proteome</keyword>
<accession>A0A4V1M7U6</accession>
<evidence type="ECO:0000256" key="1">
    <source>
        <dbReference type="ARBA" id="ARBA00009156"/>
    </source>
</evidence>
<dbReference type="Pfam" id="PF00370">
    <property type="entry name" value="FGGY_N"/>
    <property type="match status" value="1"/>
</dbReference>
<comment type="caution">
    <text evidence="7">The sequence shown here is derived from an EMBL/GenBank/DDBJ whole genome shotgun (WGS) entry which is preliminary data.</text>
</comment>
<dbReference type="SUPFAM" id="SSF53067">
    <property type="entry name" value="Actin-like ATPase domain"/>
    <property type="match status" value="2"/>
</dbReference>
<dbReference type="InterPro" id="IPR018485">
    <property type="entry name" value="FGGY_C"/>
</dbReference>
<dbReference type="OrthoDB" id="9805576at2"/>
<dbReference type="Gene3D" id="3.30.420.40">
    <property type="match status" value="2"/>
</dbReference>
<gene>
    <name evidence="7" type="ORF">ESA94_00765</name>
</gene>
<dbReference type="Pfam" id="PF02782">
    <property type="entry name" value="FGGY_C"/>
    <property type="match status" value="1"/>
</dbReference>
<dbReference type="InterPro" id="IPR000577">
    <property type="entry name" value="Carb_kinase_FGGY"/>
</dbReference>
<name>A0A4V1M7U6_9BACT</name>
<dbReference type="GO" id="GO:0016301">
    <property type="term" value="F:kinase activity"/>
    <property type="evidence" value="ECO:0007669"/>
    <property type="project" value="UniProtKB-KW"/>
</dbReference>
<feature type="domain" description="Carbohydrate kinase FGGY N-terminal" evidence="5">
    <location>
        <begin position="4"/>
        <end position="248"/>
    </location>
</feature>
<evidence type="ECO:0000256" key="4">
    <source>
        <dbReference type="RuleBase" id="RU003733"/>
    </source>
</evidence>
<feature type="domain" description="Carbohydrate kinase FGGY C-terminal" evidence="6">
    <location>
        <begin position="290"/>
        <end position="447"/>
    </location>
</feature>
<dbReference type="InterPro" id="IPR018483">
    <property type="entry name" value="Carb_kinase_FGGY_CS"/>
</dbReference>